<dbReference type="EMBL" id="JASBNA010000064">
    <property type="protein sequence ID" value="KAK7679015.1"/>
    <property type="molecule type" value="Genomic_DNA"/>
</dbReference>
<organism evidence="2 3">
    <name type="scientific">Cerrena zonata</name>
    <dbReference type="NCBI Taxonomy" id="2478898"/>
    <lineage>
        <taxon>Eukaryota</taxon>
        <taxon>Fungi</taxon>
        <taxon>Dikarya</taxon>
        <taxon>Basidiomycota</taxon>
        <taxon>Agaricomycotina</taxon>
        <taxon>Agaricomycetes</taxon>
        <taxon>Polyporales</taxon>
        <taxon>Cerrenaceae</taxon>
        <taxon>Cerrena</taxon>
    </lineage>
</organism>
<evidence type="ECO:0000313" key="2">
    <source>
        <dbReference type="EMBL" id="KAK7679015.1"/>
    </source>
</evidence>
<evidence type="ECO:0000313" key="3">
    <source>
        <dbReference type="Proteomes" id="UP001385951"/>
    </source>
</evidence>
<reference evidence="2 3" key="1">
    <citation type="submission" date="2022-09" db="EMBL/GenBank/DDBJ databases">
        <authorList>
            <person name="Palmer J.M."/>
        </authorList>
    </citation>
    <scope>NUCLEOTIDE SEQUENCE [LARGE SCALE GENOMIC DNA]</scope>
    <source>
        <strain evidence="2 3">DSM 7382</strain>
    </source>
</reference>
<name>A0AAW0FQL4_9APHY</name>
<keyword evidence="3" id="KW-1185">Reference proteome</keyword>
<feature type="region of interest" description="Disordered" evidence="1">
    <location>
        <begin position="127"/>
        <end position="149"/>
    </location>
</feature>
<accession>A0AAW0FQL4</accession>
<feature type="compositionally biased region" description="Polar residues" evidence="1">
    <location>
        <begin position="127"/>
        <end position="136"/>
    </location>
</feature>
<dbReference type="Proteomes" id="UP001385951">
    <property type="component" value="Unassembled WGS sequence"/>
</dbReference>
<sequence>MHCAFVLRWSSSLPSCFGHIRGRNTRSRAAHEPVFGDHSGTASTTVRLCPFSTLFTSSLFSIADFAIEIAGSLKFFWDYFRGKPYARGPRETVIDNDGKEHAKMNYAEAFGFDGGISKTQGSSSAYDYNAYGQSGRSESHGPRQRPSYDENIRLAPYSYGVNQRPSAENLVHQSAS</sequence>
<dbReference type="AlphaFoldDB" id="A0AAW0FQL4"/>
<evidence type="ECO:0000256" key="1">
    <source>
        <dbReference type="SAM" id="MobiDB-lite"/>
    </source>
</evidence>
<proteinExistence type="predicted"/>
<feature type="compositionally biased region" description="Basic and acidic residues" evidence="1">
    <location>
        <begin position="137"/>
        <end position="149"/>
    </location>
</feature>
<protein>
    <submittedName>
        <fullName evidence="2">Uncharacterized protein</fullName>
    </submittedName>
</protein>
<gene>
    <name evidence="2" type="ORF">QCA50_017959</name>
</gene>
<comment type="caution">
    <text evidence="2">The sequence shown here is derived from an EMBL/GenBank/DDBJ whole genome shotgun (WGS) entry which is preliminary data.</text>
</comment>